<gene>
    <name evidence="7" type="ORF">JMA_44390</name>
</gene>
<dbReference type="Gene3D" id="1.20.1330.10">
    <property type="entry name" value="f41 fragment of flagellin, N-terminal domain"/>
    <property type="match status" value="1"/>
</dbReference>
<evidence type="ECO:0000256" key="1">
    <source>
        <dbReference type="ARBA" id="ARBA00005709"/>
    </source>
</evidence>
<evidence type="ECO:0000313" key="8">
    <source>
        <dbReference type="Proteomes" id="UP000031449"/>
    </source>
</evidence>
<keyword evidence="8" id="KW-1185">Reference proteome</keyword>
<comment type="subcellular location">
    <subcellularLocation>
        <location evidence="4">Secreted</location>
    </subcellularLocation>
    <subcellularLocation>
        <location evidence="4">Bacterial flagellum</location>
    </subcellularLocation>
</comment>
<comment type="similarity">
    <text evidence="1 4">Belongs to the bacterial flagellin family.</text>
</comment>
<dbReference type="GO" id="GO:0009288">
    <property type="term" value="C:bacterial-type flagellum"/>
    <property type="evidence" value="ECO:0007669"/>
    <property type="project" value="UniProtKB-SubCell"/>
</dbReference>
<dbReference type="GO" id="GO:0005576">
    <property type="term" value="C:extracellular region"/>
    <property type="evidence" value="ECO:0007669"/>
    <property type="project" value="UniProtKB-SubCell"/>
</dbReference>
<dbReference type="HOGENOM" id="CLU_011142_2_0_9"/>
<dbReference type="InterPro" id="IPR046358">
    <property type="entry name" value="Flagellin_C"/>
</dbReference>
<keyword evidence="7" id="KW-0614">Plasmid</keyword>
<dbReference type="Proteomes" id="UP000031449">
    <property type="component" value="Plasmid unnamed"/>
</dbReference>
<protein>
    <recommendedName>
        <fullName evidence="2 4">Flagellin</fullName>
    </recommendedName>
</protein>
<reference evidence="7 8" key="1">
    <citation type="submission" date="2014-08" db="EMBL/GenBank/DDBJ databases">
        <title>Complete genome of a marine bacteria Jeotgalibacillus malaysiensis.</title>
        <authorList>
            <person name="Yaakop A.S."/>
            <person name="Chan K.-G."/>
            <person name="Goh K.M."/>
        </authorList>
    </citation>
    <scope>NUCLEOTIDE SEQUENCE [LARGE SCALE GENOMIC DNA]</scope>
    <source>
        <strain evidence="7 8">D5</strain>
        <plasmid evidence="8">Plasmid</plasmid>
    </source>
</reference>
<geneLocation type="plasmid" evidence="8"/>
<dbReference type="GO" id="GO:0005198">
    <property type="term" value="F:structural molecule activity"/>
    <property type="evidence" value="ECO:0007669"/>
    <property type="project" value="UniProtKB-UniRule"/>
</dbReference>
<dbReference type="InterPro" id="IPR001492">
    <property type="entry name" value="Flagellin"/>
</dbReference>
<dbReference type="AlphaFoldDB" id="A0A0B5AUN2"/>
<dbReference type="PANTHER" id="PTHR42792">
    <property type="entry name" value="FLAGELLIN"/>
    <property type="match status" value="1"/>
</dbReference>
<feature type="domain" description="Flagellin C-terminal" evidence="6">
    <location>
        <begin position="194"/>
        <end position="278"/>
    </location>
</feature>
<name>A0A0B5AUN2_9BACL</name>
<evidence type="ECO:0000259" key="5">
    <source>
        <dbReference type="Pfam" id="PF00669"/>
    </source>
</evidence>
<dbReference type="Gene3D" id="6.10.10.10">
    <property type="entry name" value="Flagellar export chaperone, C-terminal domain"/>
    <property type="match status" value="1"/>
</dbReference>
<evidence type="ECO:0000256" key="4">
    <source>
        <dbReference type="RuleBase" id="RU362073"/>
    </source>
</evidence>
<dbReference type="Pfam" id="PF00669">
    <property type="entry name" value="Flagellin_N"/>
    <property type="match status" value="1"/>
</dbReference>
<dbReference type="SUPFAM" id="SSF64518">
    <property type="entry name" value="Phase 1 flagellin"/>
    <property type="match status" value="1"/>
</dbReference>
<keyword evidence="7" id="KW-0966">Cell projection</keyword>
<keyword evidence="7" id="KW-0282">Flagellum</keyword>
<dbReference type="PRINTS" id="PR00207">
    <property type="entry name" value="FLAGELLIN"/>
</dbReference>
<sequence length="279" mass="30106">MIINNNIPAMNTYNQMSRTNTLIEKSMERLSSGFRINKAADDAAGLAISEKMRAQIRGLNQAQANTQDAISLIQTAEGGFKSGQEVLKRINELAVKASSETLEDDDLASIGAEINELLEELDATADNMKFNGKKLLDGSADLNITVGANGEALNIKIGSMKTADLGDATNKLDTFKSGGTNEVVDRTTALALIDASQEALKTLSTERAGLGAKENRMEYTIENIKTASKNLTAAESRIRDVDVAKEMMEMTKNQILAQASTSMLAQAMQSPQQVLMLLR</sequence>
<keyword evidence="3 4" id="KW-0975">Bacterial flagellum</keyword>
<dbReference type="Pfam" id="PF00700">
    <property type="entry name" value="Flagellin_C"/>
    <property type="match status" value="1"/>
</dbReference>
<evidence type="ECO:0000259" key="6">
    <source>
        <dbReference type="Pfam" id="PF00700"/>
    </source>
</evidence>
<dbReference type="BioCyc" id="JESP1508404:G14D9-13762-MONOMER"/>
<evidence type="ECO:0000313" key="7">
    <source>
        <dbReference type="EMBL" id="AJD93756.1"/>
    </source>
</evidence>
<accession>A0A0B5AUN2</accession>
<keyword evidence="7" id="KW-0969">Cilium</keyword>
<evidence type="ECO:0000256" key="3">
    <source>
        <dbReference type="ARBA" id="ARBA00023143"/>
    </source>
</evidence>
<keyword evidence="4" id="KW-0964">Secreted</keyword>
<dbReference type="InterPro" id="IPR001029">
    <property type="entry name" value="Flagellin_N"/>
</dbReference>
<evidence type="ECO:0000256" key="2">
    <source>
        <dbReference type="ARBA" id="ARBA00020110"/>
    </source>
</evidence>
<dbReference type="KEGG" id="jeo:JMA_44390"/>
<comment type="function">
    <text evidence="4">Flagellin is the subunit protein which polymerizes to form the filaments of bacterial flagella.</text>
</comment>
<dbReference type="InterPro" id="IPR042187">
    <property type="entry name" value="Flagellin_C_sub2"/>
</dbReference>
<dbReference type="EMBL" id="CP009417">
    <property type="protein sequence ID" value="AJD93756.1"/>
    <property type="molecule type" value="Genomic_DNA"/>
</dbReference>
<dbReference type="OrthoDB" id="9796789at2"/>
<feature type="domain" description="Flagellin N-terminal" evidence="5">
    <location>
        <begin position="3"/>
        <end position="139"/>
    </location>
</feature>
<dbReference type="PANTHER" id="PTHR42792:SF2">
    <property type="entry name" value="FLAGELLIN"/>
    <property type="match status" value="1"/>
</dbReference>
<organism evidence="7 8">
    <name type="scientific">Jeotgalibacillus malaysiensis</name>
    <dbReference type="NCBI Taxonomy" id="1508404"/>
    <lineage>
        <taxon>Bacteria</taxon>
        <taxon>Bacillati</taxon>
        <taxon>Bacillota</taxon>
        <taxon>Bacilli</taxon>
        <taxon>Bacillales</taxon>
        <taxon>Caryophanaceae</taxon>
        <taxon>Jeotgalibacillus</taxon>
    </lineage>
</organism>
<proteinExistence type="inferred from homology"/>